<keyword evidence="1" id="KW-0472">Membrane</keyword>
<gene>
    <name evidence="2" type="ORF">SMD27_15845</name>
</gene>
<dbReference type="RefSeq" id="WP_320509381.1">
    <property type="nucleotide sequence ID" value="NZ_JAXCLW010000004.1"/>
</dbReference>
<evidence type="ECO:0000256" key="1">
    <source>
        <dbReference type="SAM" id="Phobius"/>
    </source>
</evidence>
<reference evidence="2 3" key="1">
    <citation type="journal article" date="2016" name="Antonie Van Leeuwenhoek">
        <title>Dongia soli sp. nov., isolated from soil from Dokdo, Korea.</title>
        <authorList>
            <person name="Kim D.U."/>
            <person name="Lee H."/>
            <person name="Kim H."/>
            <person name="Kim S.G."/>
            <person name="Ka J.O."/>
        </authorList>
    </citation>
    <scope>NUCLEOTIDE SEQUENCE [LARGE SCALE GENOMIC DNA]</scope>
    <source>
        <strain evidence="2 3">D78</strain>
    </source>
</reference>
<accession>A0ABU5EFD5</accession>
<proteinExistence type="predicted"/>
<sequence>MLEDIWGVAAATLNWLWNLSNSNFFTALVGAFAGAYGAQAIVERAGRKKRLLEEIRNTNAAIVVACSITNTFCALKSQHVKGLKENLDAQRKELEIFKQARKQGAVAPEEAFYFQADFQSLPVVQVPIDVLRNLLFEKLSLVGRPLSIVAVLSQTIDSVIGAIERRNRIIDECKRRAPIPINELVPLYFGLPNKDGHVDMTYSETVSAIYSHTDDCIFFSHLLGEDLEKHGKRLAKVYGSKAPRIEKTAFTNAERKALLPDPSLYSDWMKMPDASVDPG</sequence>
<organism evidence="2 3">
    <name type="scientific">Dongia soli</name>
    <dbReference type="NCBI Taxonomy" id="600628"/>
    <lineage>
        <taxon>Bacteria</taxon>
        <taxon>Pseudomonadati</taxon>
        <taxon>Pseudomonadota</taxon>
        <taxon>Alphaproteobacteria</taxon>
        <taxon>Rhodospirillales</taxon>
        <taxon>Dongiaceae</taxon>
        <taxon>Dongia</taxon>
    </lineage>
</organism>
<feature type="transmembrane region" description="Helical" evidence="1">
    <location>
        <begin position="24"/>
        <end position="42"/>
    </location>
</feature>
<keyword evidence="3" id="KW-1185">Reference proteome</keyword>
<dbReference type="Proteomes" id="UP001279642">
    <property type="component" value="Unassembled WGS sequence"/>
</dbReference>
<protein>
    <submittedName>
        <fullName evidence="2">Uncharacterized protein</fullName>
    </submittedName>
</protein>
<keyword evidence="1" id="KW-1133">Transmembrane helix</keyword>
<evidence type="ECO:0000313" key="3">
    <source>
        <dbReference type="Proteomes" id="UP001279642"/>
    </source>
</evidence>
<evidence type="ECO:0000313" key="2">
    <source>
        <dbReference type="EMBL" id="MDY0884316.1"/>
    </source>
</evidence>
<comment type="caution">
    <text evidence="2">The sequence shown here is derived from an EMBL/GenBank/DDBJ whole genome shotgun (WGS) entry which is preliminary data.</text>
</comment>
<name>A0ABU5EFD5_9PROT</name>
<keyword evidence="1" id="KW-0812">Transmembrane</keyword>
<dbReference type="EMBL" id="JAXCLW010000004">
    <property type="protein sequence ID" value="MDY0884316.1"/>
    <property type="molecule type" value="Genomic_DNA"/>
</dbReference>